<evidence type="ECO:0000256" key="7">
    <source>
        <dbReference type="SAM" id="Phobius"/>
    </source>
</evidence>
<keyword evidence="3" id="KW-1003">Cell membrane</keyword>
<feature type="domain" description="EccD-like transmembrane" evidence="8">
    <location>
        <begin position="119"/>
        <end position="478"/>
    </location>
</feature>
<feature type="transmembrane region" description="Helical" evidence="7">
    <location>
        <begin position="139"/>
        <end position="161"/>
    </location>
</feature>
<reference evidence="9 10" key="1">
    <citation type="submission" date="2018-10" db="EMBL/GenBank/DDBJ databases">
        <title>Isolation from cow dung.</title>
        <authorList>
            <person name="Ling L."/>
        </authorList>
    </citation>
    <scope>NUCLEOTIDE SEQUENCE [LARGE SCALE GENOMIC DNA]</scope>
    <source>
        <strain evidence="9 10">NEAU-LL90</strain>
    </source>
</reference>
<organism evidence="9 10">
    <name type="scientific">Nocardia stercoris</name>
    <dbReference type="NCBI Taxonomy" id="2483361"/>
    <lineage>
        <taxon>Bacteria</taxon>
        <taxon>Bacillati</taxon>
        <taxon>Actinomycetota</taxon>
        <taxon>Actinomycetes</taxon>
        <taxon>Mycobacteriales</taxon>
        <taxon>Nocardiaceae</taxon>
        <taxon>Nocardia</taxon>
    </lineage>
</organism>
<evidence type="ECO:0000259" key="8">
    <source>
        <dbReference type="Pfam" id="PF19053"/>
    </source>
</evidence>
<dbReference type="EMBL" id="RFFH01000014">
    <property type="protein sequence ID" value="RMI29554.1"/>
    <property type="molecule type" value="Genomic_DNA"/>
</dbReference>
<evidence type="ECO:0000256" key="4">
    <source>
        <dbReference type="ARBA" id="ARBA00022692"/>
    </source>
</evidence>
<evidence type="ECO:0000256" key="1">
    <source>
        <dbReference type="ARBA" id="ARBA00004651"/>
    </source>
</evidence>
<feature type="transmembrane region" description="Helical" evidence="7">
    <location>
        <begin position="111"/>
        <end position="133"/>
    </location>
</feature>
<gene>
    <name evidence="9" type="primary">eccD</name>
    <name evidence="9" type="ORF">EBN03_25910</name>
</gene>
<accession>A0A3M2KWX9</accession>
<comment type="similarity">
    <text evidence="2">Belongs to the EccD/Snm4 family.</text>
</comment>
<proteinExistence type="inferred from homology"/>
<feature type="transmembrane region" description="Helical" evidence="7">
    <location>
        <begin position="199"/>
        <end position="219"/>
    </location>
</feature>
<dbReference type="InterPro" id="IPR044049">
    <property type="entry name" value="EccD_transm"/>
</dbReference>
<dbReference type="InterPro" id="IPR024962">
    <property type="entry name" value="YukD-like"/>
</dbReference>
<evidence type="ECO:0000256" key="5">
    <source>
        <dbReference type="ARBA" id="ARBA00022989"/>
    </source>
</evidence>
<name>A0A3M2KWX9_9NOCA</name>
<comment type="caution">
    <text evidence="9">The sequence shown here is derived from an EMBL/GenBank/DDBJ whole genome shotgun (WGS) entry which is preliminary data.</text>
</comment>
<evidence type="ECO:0000313" key="10">
    <source>
        <dbReference type="Proteomes" id="UP000279275"/>
    </source>
</evidence>
<feature type="transmembrane region" description="Helical" evidence="7">
    <location>
        <begin position="455"/>
        <end position="475"/>
    </location>
</feature>
<comment type="subcellular location">
    <subcellularLocation>
        <location evidence="1">Cell membrane</location>
        <topology evidence="1">Multi-pass membrane protein</topology>
    </subcellularLocation>
</comment>
<dbReference type="AlphaFoldDB" id="A0A3M2KWX9"/>
<evidence type="ECO:0000256" key="6">
    <source>
        <dbReference type="ARBA" id="ARBA00023136"/>
    </source>
</evidence>
<dbReference type="Gene3D" id="3.10.20.90">
    <property type="entry name" value="Phosphatidylinositol 3-kinase Catalytic Subunit, Chain A, domain 1"/>
    <property type="match status" value="1"/>
</dbReference>
<feature type="transmembrane region" description="Helical" evidence="7">
    <location>
        <begin position="334"/>
        <end position="356"/>
    </location>
</feature>
<feature type="transmembrane region" description="Helical" evidence="7">
    <location>
        <begin position="173"/>
        <end position="193"/>
    </location>
</feature>
<dbReference type="Pfam" id="PF19053">
    <property type="entry name" value="EccD"/>
    <property type="match status" value="1"/>
</dbReference>
<keyword evidence="10" id="KW-1185">Reference proteome</keyword>
<feature type="transmembrane region" description="Helical" evidence="7">
    <location>
        <begin position="226"/>
        <end position="249"/>
    </location>
</feature>
<feature type="transmembrane region" description="Helical" evidence="7">
    <location>
        <begin position="391"/>
        <end position="411"/>
    </location>
</feature>
<dbReference type="PIRSF" id="PIRSF017804">
    <property type="entry name" value="Secretion_EccD1"/>
    <property type="match status" value="1"/>
</dbReference>
<protein>
    <submittedName>
        <fullName evidence="9">Type VII secretion integral membrane protein EccD</fullName>
    </submittedName>
</protein>
<dbReference type="InterPro" id="IPR006707">
    <property type="entry name" value="T7SS_EccD"/>
</dbReference>
<feature type="transmembrane region" description="Helical" evidence="7">
    <location>
        <begin position="362"/>
        <end position="379"/>
    </location>
</feature>
<sequence length="478" mass="48825">MVATYQVDVVLPTKFAIESFVDDLLGVLAEAIGDDSVDFTAAEGQWTLSRPGEPPMPRWRTLEDHDVTDGGLLMLSLVESSEVFTPVVEDITDALALINEREFAEFDSTTAAVAGLSVLGVGGFVAAVLLSWSWMRSGSGVWCGLPALALGVTCWLAAVVARRGLPPRVALGLALPSVVLLFAGTAMLVPRPYDQPGPFAAANIAAGAIVAAAAAAAMIRTLRTGVATLVGLTAVGIPVAVAAGITAFTDLPERHVYGGLVLAGLILLTMAPRLAVVLAQIRPPDLPDPGSDVSPGTLTDVFDTETAQAAAADAEDPGAGPALGIEHRARRAVAALRGLLAGSCVLLGGSTVLAAAAEPGGVREIVLGVAVSGLLVLRLRWFPDRVQAVSLLVAAAVTAAGEAAVLVGAYASPQARLAVVLVLAAAATAGCVAATRLPGVRLSPVTRRAIDLLEYALIVVVPMIACWIAGIYTAMRAI</sequence>
<evidence type="ECO:0000256" key="2">
    <source>
        <dbReference type="ARBA" id="ARBA00006162"/>
    </source>
</evidence>
<evidence type="ECO:0000256" key="3">
    <source>
        <dbReference type="ARBA" id="ARBA00022475"/>
    </source>
</evidence>
<keyword evidence="5 7" id="KW-1133">Transmembrane helix</keyword>
<evidence type="ECO:0000313" key="9">
    <source>
        <dbReference type="EMBL" id="RMI29554.1"/>
    </source>
</evidence>
<dbReference type="NCBIfam" id="TIGR03920">
    <property type="entry name" value="T7SS_EccD"/>
    <property type="match status" value="1"/>
</dbReference>
<feature type="transmembrane region" description="Helical" evidence="7">
    <location>
        <begin position="417"/>
        <end position="435"/>
    </location>
</feature>
<keyword evidence="6 7" id="KW-0472">Membrane</keyword>
<keyword evidence="4 7" id="KW-0812">Transmembrane</keyword>
<dbReference type="Pfam" id="PF08817">
    <property type="entry name" value="YukD"/>
    <property type="match status" value="1"/>
</dbReference>
<dbReference type="OrthoDB" id="4529991at2"/>
<dbReference type="GO" id="GO:0005886">
    <property type="term" value="C:plasma membrane"/>
    <property type="evidence" value="ECO:0007669"/>
    <property type="project" value="UniProtKB-SubCell"/>
</dbReference>
<dbReference type="Proteomes" id="UP000279275">
    <property type="component" value="Unassembled WGS sequence"/>
</dbReference>
<feature type="transmembrane region" description="Helical" evidence="7">
    <location>
        <begin position="255"/>
        <end position="276"/>
    </location>
</feature>